<dbReference type="InterPro" id="IPR029065">
    <property type="entry name" value="Enolase_C-like"/>
</dbReference>
<dbReference type="SUPFAM" id="SSF51604">
    <property type="entry name" value="Enolase C-terminal domain-like"/>
    <property type="match status" value="1"/>
</dbReference>
<dbReference type="PANTHER" id="PTHR48073:SF2">
    <property type="entry name" value="O-SUCCINYLBENZOATE SYNTHASE"/>
    <property type="match status" value="1"/>
</dbReference>
<evidence type="ECO:0000313" key="5">
    <source>
        <dbReference type="EMBL" id="MFD1294600.1"/>
    </source>
</evidence>
<evidence type="ECO:0000313" key="6">
    <source>
        <dbReference type="Proteomes" id="UP001597241"/>
    </source>
</evidence>
<dbReference type="InterPro" id="IPR036849">
    <property type="entry name" value="Enolase-like_C_sf"/>
</dbReference>
<keyword evidence="1" id="KW-0479">Metal-binding</keyword>
<keyword evidence="6" id="KW-1185">Reference proteome</keyword>
<evidence type="ECO:0000256" key="1">
    <source>
        <dbReference type="ARBA" id="ARBA00022723"/>
    </source>
</evidence>
<dbReference type="Gene3D" id="3.30.390.10">
    <property type="entry name" value="Enolase-like, N-terminal domain"/>
    <property type="match status" value="1"/>
</dbReference>
<dbReference type="SMART" id="SM00922">
    <property type="entry name" value="MR_MLE"/>
    <property type="match status" value="1"/>
</dbReference>
<dbReference type="Proteomes" id="UP001597241">
    <property type="component" value="Unassembled WGS sequence"/>
</dbReference>
<proteinExistence type="predicted"/>
<dbReference type="SUPFAM" id="SSF54826">
    <property type="entry name" value="Enolase N-terminal domain-like"/>
    <property type="match status" value="1"/>
</dbReference>
<dbReference type="InterPro" id="IPR029017">
    <property type="entry name" value="Enolase-like_N"/>
</dbReference>
<reference evidence="6" key="1">
    <citation type="journal article" date="2019" name="Int. J. Syst. Evol. Microbiol.">
        <title>The Global Catalogue of Microorganisms (GCM) 10K type strain sequencing project: providing services to taxonomists for standard genome sequencing and annotation.</title>
        <authorList>
            <consortium name="The Broad Institute Genomics Platform"/>
            <consortium name="The Broad Institute Genome Sequencing Center for Infectious Disease"/>
            <person name="Wu L."/>
            <person name="Ma J."/>
        </authorList>
    </citation>
    <scope>NUCLEOTIDE SEQUENCE [LARGE SCALE GENOMIC DNA]</scope>
    <source>
        <strain evidence="6">CCUG 62221</strain>
    </source>
</reference>
<gene>
    <name evidence="5" type="ORF">ACFQ5N_12215</name>
</gene>
<protein>
    <submittedName>
        <fullName evidence="5">O-succinylbenzoate synthase</fullName>
    </submittedName>
</protein>
<dbReference type="InterPro" id="IPR018110">
    <property type="entry name" value="Mandel_Rmase/mucon_lact_enz_CS"/>
</dbReference>
<name>A0ABW3WR94_9FLAO</name>
<dbReference type="PANTHER" id="PTHR48073">
    <property type="entry name" value="O-SUCCINYLBENZOATE SYNTHASE-RELATED"/>
    <property type="match status" value="1"/>
</dbReference>
<dbReference type="SFLD" id="SFLDS00001">
    <property type="entry name" value="Enolase"/>
    <property type="match status" value="1"/>
</dbReference>
<dbReference type="EMBL" id="JBHTMV010000006">
    <property type="protein sequence ID" value="MFD1294600.1"/>
    <property type="molecule type" value="Genomic_DNA"/>
</dbReference>
<dbReference type="SFLD" id="SFLDF00009">
    <property type="entry name" value="o-succinylbenzoate_synthase"/>
    <property type="match status" value="1"/>
</dbReference>
<dbReference type="Pfam" id="PF21508">
    <property type="entry name" value="MenC_N"/>
    <property type="match status" value="1"/>
</dbReference>
<feature type="domain" description="Mandelate racemase/muconate lactonizing enzyme C-terminal" evidence="4">
    <location>
        <begin position="128"/>
        <end position="226"/>
    </location>
</feature>
<comment type="caution">
    <text evidence="5">The sequence shown here is derived from an EMBL/GenBank/DDBJ whole genome shotgun (WGS) entry which is preliminary data.</text>
</comment>
<dbReference type="PROSITE" id="PS00909">
    <property type="entry name" value="MR_MLE_2"/>
    <property type="match status" value="1"/>
</dbReference>
<evidence type="ECO:0000259" key="4">
    <source>
        <dbReference type="SMART" id="SM00922"/>
    </source>
</evidence>
<keyword evidence="2" id="KW-0460">Magnesium</keyword>
<dbReference type="InterPro" id="IPR013342">
    <property type="entry name" value="Mandelate_racemase_C"/>
</dbReference>
<dbReference type="RefSeq" id="WP_386809869.1">
    <property type="nucleotide sequence ID" value="NZ_JBHTMV010000006.1"/>
</dbReference>
<evidence type="ECO:0000256" key="3">
    <source>
        <dbReference type="ARBA" id="ARBA00023239"/>
    </source>
</evidence>
<organism evidence="5 6">
    <name type="scientific">Lutibacter holmesii</name>
    <dbReference type="NCBI Taxonomy" id="1137985"/>
    <lineage>
        <taxon>Bacteria</taxon>
        <taxon>Pseudomonadati</taxon>
        <taxon>Bacteroidota</taxon>
        <taxon>Flavobacteriia</taxon>
        <taxon>Flavobacteriales</taxon>
        <taxon>Flavobacteriaceae</taxon>
        <taxon>Lutibacter</taxon>
    </lineage>
</organism>
<evidence type="ECO:0000256" key="2">
    <source>
        <dbReference type="ARBA" id="ARBA00022842"/>
    </source>
</evidence>
<sequence>MKATFKKYSLIFKQASGTSRGILKTKETYFLKIEDGSSYGIGECAVFKGLSVDDRPDYEEKLQWLCKNIHKNKFDLLEALKEFPSIQFGLEQALLSFKSVDPFELFPSEFTESKKPIEINGLIWMGTEAFMQEQIQQKLEAGFSTIKMKIGAIDFDAELKLLKSIRAHFSSKEIELRVDANGAFHPKEALEKLKRLSEFEIHSIEQPIRQGQVEEMANLCSKTPLPIALDEELIGVFDVTKKQEILQIINPQYIILKPSLVGGIKGSEAWIELAQKHQIGWWITSALESNIGLNAIAQWTYSLNNGMPQGLGTGNLFTNNVESPLQVENGCLIYNNSKNWRFNIL</sequence>
<dbReference type="SFLD" id="SFLDG00180">
    <property type="entry name" value="muconate_cycloisomerase"/>
    <property type="match status" value="1"/>
</dbReference>
<dbReference type="Gene3D" id="3.20.20.120">
    <property type="entry name" value="Enolase-like C-terminal domain"/>
    <property type="match status" value="1"/>
</dbReference>
<dbReference type="CDD" id="cd03320">
    <property type="entry name" value="OSBS"/>
    <property type="match status" value="1"/>
</dbReference>
<dbReference type="Pfam" id="PF13378">
    <property type="entry name" value="MR_MLE_C"/>
    <property type="match status" value="1"/>
</dbReference>
<keyword evidence="3" id="KW-0456">Lyase</keyword>
<accession>A0ABW3WR94</accession>
<dbReference type="InterPro" id="IPR041338">
    <property type="entry name" value="OSBS_N"/>
</dbReference>